<dbReference type="Pfam" id="PF16640">
    <property type="entry name" value="Big_3_5"/>
    <property type="match status" value="2"/>
</dbReference>
<evidence type="ECO:0000313" key="4">
    <source>
        <dbReference type="EMBL" id="WOX22429.1"/>
    </source>
</evidence>
<protein>
    <submittedName>
        <fullName evidence="4">Ig-like domain repeat protein</fullName>
    </submittedName>
</protein>
<accession>A0ABZ0LSK4</accession>
<dbReference type="InterPro" id="IPR032109">
    <property type="entry name" value="Big_3_5"/>
</dbReference>
<feature type="domain" description="Bacterial Ig-like" evidence="3">
    <location>
        <begin position="538"/>
        <end position="626"/>
    </location>
</feature>
<dbReference type="Gene3D" id="2.120.10.10">
    <property type="match status" value="1"/>
</dbReference>
<evidence type="ECO:0000259" key="3">
    <source>
        <dbReference type="Pfam" id="PF16640"/>
    </source>
</evidence>
<reference evidence="4 5" key="1">
    <citation type="submission" date="2023-10" db="EMBL/GenBank/DDBJ databases">
        <title>The genome sequence of Streptomyces sp. HUAS YS2.</title>
        <authorList>
            <person name="Mo P."/>
        </authorList>
    </citation>
    <scope>NUCLEOTIDE SEQUENCE [LARGE SCALE GENOMIC DNA]</scope>
    <source>
        <strain evidence="4 5">HUAS YS2</strain>
    </source>
</reference>
<dbReference type="Proteomes" id="UP001301731">
    <property type="component" value="Chromosome"/>
</dbReference>
<sequence>MLAATLTLGLTAPLQAWANTPPPAPAPADRELLSSPTDLTKLPRSKSAGPVKAVQATPGVAIIDASAAASSGGGNETSIAINPANTNEIVITRFNGSWSGVGGGNADLLYSDDGGITWTNRATIPFHGLTDTTNGPNDQTVDFDRNGNLHGAFLTCSSATATAAFCATSHVVTGSTDDPTDATHWRWFGNPPTQATSGARTGTDQPWLLINRDTANANQDNAYIGMQDFGGAPDARVAVYDGAAASQPAGVSRDNIAGAMTPLVTNGALRLAKDPRNGTMYSLYQTSTGTNQTNSVLRNQPVSVNWRLNRSTDNGQTWTLNGDANGIVVAAENSNQGLGYKFGGVNALLGGNNHAAVDPSNGDVYVAYGADTATGNNQLRMRRLTPNGSGGLSIGAAVNISTSTDAALPSVAVLDNGTIGVLYDTFDGTNTAGFPVFSAHLARSTDHGATFTDTLLQTFSSPQTDQTGCDTRPQPPNPNPPNLTCARQRVLGDYQQLKAVGNTFYGAFPGHTGGRDPVGSPPIHALFFSIPQVTETSLSSSANPSVYGQPVSFTAAVRPVPDGGTASFTVDSNALGSAVPVDTTTGRATSASISTLSVGDHTVNATYSGTTDFRGSTADALTQTVSKAPTVTTITSSSNPSSFGGPVTFTAVVCPSGASTAPAAAPTGTVTFRDGTTVLGTRTLSPGGGTNCARAQLTHANLLPGSHTVTAQYSGDGNYLAGDAASLTQTVACTRTITGDYPRDVFASRESTCIIDANVGGTVHGISQGALFIGNSTIDGSVLSSRGTLFAICDSLIDGTVSVDRATGFVLLGDPGDDGCAPNRITGSVHLTDNRAGVELVSNNIRGSVQVNGTTGAGPFPIDDRASIVGNTIRGSLSCARNVPPPTNRGVLNTVTGSRHGQCAAL</sequence>
<dbReference type="RefSeq" id="WP_318103472.1">
    <property type="nucleotide sequence ID" value="NZ_CP137573.1"/>
</dbReference>
<feature type="signal peptide" evidence="2">
    <location>
        <begin position="1"/>
        <end position="18"/>
    </location>
</feature>
<proteinExistence type="predicted"/>
<keyword evidence="2" id="KW-0732">Signal</keyword>
<evidence type="ECO:0000256" key="2">
    <source>
        <dbReference type="SAM" id="SignalP"/>
    </source>
</evidence>
<feature type="region of interest" description="Disordered" evidence="1">
    <location>
        <begin position="461"/>
        <end position="480"/>
    </location>
</feature>
<feature type="chain" id="PRO_5046842065" evidence="2">
    <location>
        <begin position="19"/>
        <end position="906"/>
    </location>
</feature>
<feature type="domain" description="Bacterial Ig-like" evidence="3">
    <location>
        <begin position="634"/>
        <end position="732"/>
    </location>
</feature>
<dbReference type="SUPFAM" id="SSF50939">
    <property type="entry name" value="Sialidases"/>
    <property type="match status" value="1"/>
</dbReference>
<dbReference type="EMBL" id="CP137573">
    <property type="protein sequence ID" value="WOX22429.1"/>
    <property type="molecule type" value="Genomic_DNA"/>
</dbReference>
<evidence type="ECO:0000256" key="1">
    <source>
        <dbReference type="SAM" id="MobiDB-lite"/>
    </source>
</evidence>
<name>A0ABZ0LSK4_9ACTN</name>
<dbReference type="CDD" id="cd15482">
    <property type="entry name" value="Sialidase_non-viral"/>
    <property type="match status" value="1"/>
</dbReference>
<dbReference type="Gene3D" id="2.60.40.10">
    <property type="entry name" value="Immunoglobulins"/>
    <property type="match status" value="2"/>
</dbReference>
<gene>
    <name evidence="4" type="ORF">R2D22_13880</name>
</gene>
<dbReference type="InterPro" id="IPR036278">
    <property type="entry name" value="Sialidase_sf"/>
</dbReference>
<organism evidence="4 5">
    <name type="scientific">Streptomyces solicathayae</name>
    <dbReference type="NCBI Taxonomy" id="3081768"/>
    <lineage>
        <taxon>Bacteria</taxon>
        <taxon>Bacillati</taxon>
        <taxon>Actinomycetota</taxon>
        <taxon>Actinomycetes</taxon>
        <taxon>Kitasatosporales</taxon>
        <taxon>Streptomycetaceae</taxon>
        <taxon>Streptomyces</taxon>
    </lineage>
</organism>
<dbReference type="InterPro" id="IPR013783">
    <property type="entry name" value="Ig-like_fold"/>
</dbReference>
<keyword evidence="5" id="KW-1185">Reference proteome</keyword>
<evidence type="ECO:0000313" key="5">
    <source>
        <dbReference type="Proteomes" id="UP001301731"/>
    </source>
</evidence>
<feature type="region of interest" description="Disordered" evidence="1">
    <location>
        <begin position="15"/>
        <end position="53"/>
    </location>
</feature>